<comment type="similarity">
    <text evidence="4">Belongs to the PEP-utilizing enzyme family.</text>
</comment>
<evidence type="ECO:0000256" key="5">
    <source>
        <dbReference type="ARBA" id="ARBA00011996"/>
    </source>
</evidence>
<comment type="caution">
    <text evidence="16">The sequence shown here is derived from an EMBL/GenBank/DDBJ whole genome shotgun (WGS) entry which is preliminary data.</text>
</comment>
<evidence type="ECO:0000256" key="6">
    <source>
        <dbReference type="ARBA" id="ARBA00021623"/>
    </source>
</evidence>
<evidence type="ECO:0000313" key="16">
    <source>
        <dbReference type="EMBL" id="PCI80788.1"/>
    </source>
</evidence>
<dbReference type="PANTHER" id="PTHR43030:SF1">
    <property type="entry name" value="PHOSPHOENOLPYRUVATE SYNTHASE"/>
    <property type="match status" value="1"/>
</dbReference>
<dbReference type="EC" id="2.7.9.2" evidence="5"/>
<evidence type="ECO:0000256" key="12">
    <source>
        <dbReference type="ARBA" id="ARBA00022842"/>
    </source>
</evidence>
<comment type="pathway">
    <text evidence="3">Carbohydrate biosynthesis; gluconeogenesis.</text>
</comment>
<dbReference type="AlphaFoldDB" id="A0A2A4XDT1"/>
<feature type="domain" description="Pyruvate phosphate dikinase AMP/ATP-binding" evidence="15">
    <location>
        <begin position="71"/>
        <end position="272"/>
    </location>
</feature>
<dbReference type="EMBL" id="NVUL01000008">
    <property type="protein sequence ID" value="PCI80788.1"/>
    <property type="molecule type" value="Genomic_DNA"/>
</dbReference>
<keyword evidence="12" id="KW-0460">Magnesium</keyword>
<dbReference type="InterPro" id="IPR006319">
    <property type="entry name" value="PEP_synth"/>
</dbReference>
<dbReference type="Gene3D" id="3.30.1490.20">
    <property type="entry name" value="ATP-grasp fold, A domain"/>
    <property type="match status" value="1"/>
</dbReference>
<accession>A0A2A4XDT1</accession>
<proteinExistence type="inferred from homology"/>
<comment type="cofactor">
    <cofactor evidence="1">
        <name>Mg(2+)</name>
        <dbReference type="ChEBI" id="CHEBI:18420"/>
    </cofactor>
</comment>
<comment type="function">
    <text evidence="2">Catalyzes the phosphorylation of pyruvate to phosphoenolpyruvate.</text>
</comment>
<evidence type="ECO:0000256" key="10">
    <source>
        <dbReference type="ARBA" id="ARBA00022777"/>
    </source>
</evidence>
<evidence type="ECO:0000259" key="15">
    <source>
        <dbReference type="Pfam" id="PF01326"/>
    </source>
</evidence>
<evidence type="ECO:0000256" key="8">
    <source>
        <dbReference type="ARBA" id="ARBA00022723"/>
    </source>
</evidence>
<dbReference type="Pfam" id="PF01326">
    <property type="entry name" value="PPDK_N"/>
    <property type="match status" value="1"/>
</dbReference>
<evidence type="ECO:0000256" key="4">
    <source>
        <dbReference type="ARBA" id="ARBA00007837"/>
    </source>
</evidence>
<organism evidence="16 17">
    <name type="scientific">SAR86 cluster bacterium</name>
    <dbReference type="NCBI Taxonomy" id="2030880"/>
    <lineage>
        <taxon>Bacteria</taxon>
        <taxon>Pseudomonadati</taxon>
        <taxon>Pseudomonadota</taxon>
        <taxon>Gammaproteobacteria</taxon>
        <taxon>SAR86 cluster</taxon>
    </lineage>
</organism>
<keyword evidence="9" id="KW-0547">Nucleotide-binding</keyword>
<dbReference type="GO" id="GO:0008986">
    <property type="term" value="F:pyruvate, water dikinase activity"/>
    <property type="evidence" value="ECO:0007669"/>
    <property type="project" value="UniProtKB-EC"/>
</dbReference>
<dbReference type="Gene3D" id="3.30.470.20">
    <property type="entry name" value="ATP-grasp fold, B domain"/>
    <property type="match status" value="1"/>
</dbReference>
<evidence type="ECO:0000256" key="3">
    <source>
        <dbReference type="ARBA" id="ARBA00004742"/>
    </source>
</evidence>
<evidence type="ECO:0000256" key="9">
    <source>
        <dbReference type="ARBA" id="ARBA00022741"/>
    </source>
</evidence>
<evidence type="ECO:0000256" key="1">
    <source>
        <dbReference type="ARBA" id="ARBA00001946"/>
    </source>
</evidence>
<evidence type="ECO:0000256" key="2">
    <source>
        <dbReference type="ARBA" id="ARBA00002988"/>
    </source>
</evidence>
<evidence type="ECO:0000313" key="17">
    <source>
        <dbReference type="Proteomes" id="UP000218767"/>
    </source>
</evidence>
<dbReference type="SUPFAM" id="SSF56059">
    <property type="entry name" value="Glutathione synthetase ATP-binding domain-like"/>
    <property type="match status" value="1"/>
</dbReference>
<dbReference type="InterPro" id="IPR002192">
    <property type="entry name" value="PPDK_AMP/ATP-bd"/>
</dbReference>
<evidence type="ECO:0000256" key="14">
    <source>
        <dbReference type="ARBA" id="ARBA00047700"/>
    </source>
</evidence>
<keyword evidence="8" id="KW-0479">Metal-binding</keyword>
<dbReference type="InterPro" id="IPR013815">
    <property type="entry name" value="ATP_grasp_subdomain_1"/>
</dbReference>
<gene>
    <name evidence="16" type="ORF">COB20_02730</name>
</gene>
<comment type="catalytic activity">
    <reaction evidence="14">
        <text>pyruvate + ATP + H2O = phosphoenolpyruvate + AMP + phosphate + 2 H(+)</text>
        <dbReference type="Rhea" id="RHEA:11364"/>
        <dbReference type="ChEBI" id="CHEBI:15361"/>
        <dbReference type="ChEBI" id="CHEBI:15377"/>
        <dbReference type="ChEBI" id="CHEBI:15378"/>
        <dbReference type="ChEBI" id="CHEBI:30616"/>
        <dbReference type="ChEBI" id="CHEBI:43474"/>
        <dbReference type="ChEBI" id="CHEBI:58702"/>
        <dbReference type="ChEBI" id="CHEBI:456215"/>
        <dbReference type="EC" id="2.7.9.2"/>
    </reaction>
</comment>
<sequence>MSAQVSSAVPLKDAIEEARFGGKCVSLGFALRAELPAPGGYALAVDLVSAIASGDEAARASIAPLFAEFAPAVAVRSSAVGEDSVDASFAGQHLTVLNVMDAESVIAAIQQVHASAFTAEAIAYRVKMGVEGEPAIAVVIQQQILSEVAGVMFTKNPITNANERYIEASWGLGEAVVAGMVVPDSYRISSEGSVLEQVLGDKDVELVATEEGETREREVDQIRQDSLCLREDQLDRLHNLALNCEAVYGEHIDIEWAFHEGQLYLLQCRSITM</sequence>
<reference evidence="17" key="1">
    <citation type="submission" date="2017-08" db="EMBL/GenBank/DDBJ databases">
        <title>A dynamic microbial community with high functional redundancy inhabits the cold, oxic subseafloor aquifer.</title>
        <authorList>
            <person name="Tully B.J."/>
            <person name="Wheat C.G."/>
            <person name="Glazer B.T."/>
            <person name="Huber J.A."/>
        </authorList>
    </citation>
    <scope>NUCLEOTIDE SEQUENCE [LARGE SCALE GENOMIC DNA]</scope>
</reference>
<dbReference type="Proteomes" id="UP000218767">
    <property type="component" value="Unassembled WGS sequence"/>
</dbReference>
<keyword evidence="7" id="KW-0808">Transferase</keyword>
<dbReference type="PANTHER" id="PTHR43030">
    <property type="entry name" value="PHOSPHOENOLPYRUVATE SYNTHASE"/>
    <property type="match status" value="1"/>
</dbReference>
<dbReference type="GO" id="GO:0046872">
    <property type="term" value="F:metal ion binding"/>
    <property type="evidence" value="ECO:0007669"/>
    <property type="project" value="UniProtKB-KW"/>
</dbReference>
<keyword evidence="11" id="KW-0067">ATP-binding</keyword>
<evidence type="ECO:0000256" key="11">
    <source>
        <dbReference type="ARBA" id="ARBA00022840"/>
    </source>
</evidence>
<evidence type="ECO:0000256" key="7">
    <source>
        <dbReference type="ARBA" id="ARBA00022679"/>
    </source>
</evidence>
<dbReference type="GO" id="GO:0005524">
    <property type="term" value="F:ATP binding"/>
    <property type="evidence" value="ECO:0007669"/>
    <property type="project" value="UniProtKB-KW"/>
</dbReference>
<keyword evidence="10" id="KW-0418">Kinase</keyword>
<evidence type="ECO:0000256" key="13">
    <source>
        <dbReference type="ARBA" id="ARBA00033470"/>
    </source>
</evidence>
<name>A0A2A4XDT1_9GAMM</name>
<protein>
    <recommendedName>
        <fullName evidence="6">Phosphoenolpyruvate synthase</fullName>
        <ecNumber evidence="5">2.7.9.2</ecNumber>
    </recommendedName>
    <alternativeName>
        <fullName evidence="13">Pyruvate, water dikinase</fullName>
    </alternativeName>
</protein>